<evidence type="ECO:0000256" key="4">
    <source>
        <dbReference type="ARBA" id="ARBA00012026"/>
    </source>
</evidence>
<comment type="subunit">
    <text evidence="10">Monomer.</text>
</comment>
<dbReference type="InterPro" id="IPR036646">
    <property type="entry name" value="PGAM_B_sf"/>
</dbReference>
<proteinExistence type="inferred from homology"/>
<dbReference type="SUPFAM" id="SSF53649">
    <property type="entry name" value="Alkaline phosphatase-like"/>
    <property type="match status" value="1"/>
</dbReference>
<name>A0A510JBX9_9FUSO</name>
<dbReference type="GO" id="GO:0005829">
    <property type="term" value="C:cytosol"/>
    <property type="evidence" value="ECO:0007669"/>
    <property type="project" value="TreeGrafter"/>
</dbReference>
<dbReference type="Pfam" id="PF01676">
    <property type="entry name" value="Metalloenzyme"/>
    <property type="match status" value="1"/>
</dbReference>
<evidence type="ECO:0000313" key="16">
    <source>
        <dbReference type="EMBL" id="BBM36828.1"/>
    </source>
</evidence>
<comment type="cofactor">
    <cofactor evidence="10">
        <name>Mn(2+)</name>
        <dbReference type="ChEBI" id="CHEBI:29035"/>
    </cofactor>
    <text evidence="10">Binds 2 manganese ions per subunit.</text>
</comment>
<feature type="domain" description="BPG-independent PGAM N-terminal" evidence="15">
    <location>
        <begin position="83"/>
        <end position="297"/>
    </location>
</feature>
<feature type="domain" description="Metalloenzyme" evidence="14">
    <location>
        <begin position="5"/>
        <end position="501"/>
    </location>
</feature>
<feature type="binding site" evidence="10 13">
    <location>
        <position position="461"/>
    </location>
    <ligand>
        <name>Mn(2+)</name>
        <dbReference type="ChEBI" id="CHEBI:29035"/>
        <label>1</label>
    </ligand>
</feature>
<evidence type="ECO:0000256" key="8">
    <source>
        <dbReference type="ARBA" id="ARBA00023235"/>
    </source>
</evidence>
<protein>
    <recommendedName>
        <fullName evidence="9 10">2,3-bisphosphoglycerate-independent phosphoglycerate mutase</fullName>
        <shortName evidence="10">BPG-independent PGAM</shortName>
        <shortName evidence="10">Phosphoglyceromutase</shortName>
        <shortName evidence="10">iPGM</shortName>
        <ecNumber evidence="4 10">5.4.2.12</ecNumber>
    </recommendedName>
</protein>
<feature type="binding site" evidence="10 13">
    <location>
        <position position="401"/>
    </location>
    <ligand>
        <name>Mn(2+)</name>
        <dbReference type="ChEBI" id="CHEBI:29035"/>
        <label>1</label>
    </ligand>
</feature>
<feature type="binding site" evidence="10 13">
    <location>
        <position position="442"/>
    </location>
    <ligand>
        <name>Mn(2+)</name>
        <dbReference type="ChEBI" id="CHEBI:29035"/>
        <label>2</label>
    </ligand>
</feature>
<feature type="binding site" evidence="10 13">
    <location>
        <position position="405"/>
    </location>
    <ligand>
        <name>Mn(2+)</name>
        <dbReference type="ChEBI" id="CHEBI:29035"/>
        <label>1</label>
    </ligand>
</feature>
<evidence type="ECO:0000256" key="12">
    <source>
        <dbReference type="PIRSR" id="PIRSR001492-2"/>
    </source>
</evidence>
<dbReference type="Gene3D" id="3.40.1450.10">
    <property type="entry name" value="BPG-independent phosphoglycerate mutase, domain B"/>
    <property type="match status" value="1"/>
</dbReference>
<feature type="binding site" evidence="10 13">
    <location>
        <position position="12"/>
    </location>
    <ligand>
        <name>Mn(2+)</name>
        <dbReference type="ChEBI" id="CHEBI:29035"/>
        <label>2</label>
    </ligand>
</feature>
<dbReference type="PIRSF" id="PIRSF001492">
    <property type="entry name" value="IPGAM"/>
    <property type="match status" value="1"/>
</dbReference>
<comment type="similarity">
    <text evidence="3 10">Belongs to the BPG-independent phosphoglycerate mutase family.</text>
</comment>
<dbReference type="GO" id="GO:0004619">
    <property type="term" value="F:phosphoglycerate mutase activity"/>
    <property type="evidence" value="ECO:0007669"/>
    <property type="project" value="UniProtKB-UniRule"/>
</dbReference>
<accession>A0A510JBX9</accession>
<keyword evidence="7 10" id="KW-0464">Manganese</keyword>
<evidence type="ECO:0000256" key="2">
    <source>
        <dbReference type="ARBA" id="ARBA00004798"/>
    </source>
</evidence>
<keyword evidence="8 10" id="KW-0413">Isomerase</keyword>
<dbReference type="PANTHER" id="PTHR31637:SF0">
    <property type="entry name" value="2,3-BISPHOSPHOGLYCERATE-INDEPENDENT PHOSPHOGLYCERATE MUTASE"/>
    <property type="match status" value="1"/>
</dbReference>
<evidence type="ECO:0000259" key="14">
    <source>
        <dbReference type="Pfam" id="PF01676"/>
    </source>
</evidence>
<dbReference type="OrthoDB" id="9800863at2"/>
<sequence>MKKRPVVLIILDGWGMNHHTEQVDAVRLAHPVNFERYKKEYPFTELRADGEFVGLPEGQFGNSEVGHLNIGAGRVVYQLLPKITKEIREGLILDNKPLSDVMNKTKESGKALHIMGLMSDGGVHSHINHIIGLVDMAKKKGLSEVYVHALMDGRDTPPESGAGYLTEMQKALDEIGLGKIVSVIGRYYGMDRDNNWDRIELAYNALFSGEEATAASAEEGIKASYAEGVTDEFVKPLKVVENGTPAGIIKEGDGVIFANFRPDRARQLTRAIIEDDFKGFTRKVHPKVNFVCMAQYDSTFDVPVAYPPQKIVNGFGEVVSKAGLIQVRTAETEKYAHVTFFFNGGVEEPYEGEIRLLSDSPKVATYDLQPEMSAYKVKDRLIEELNTGKVDTVILNFANPDMVGHTGVVDAVIAACQAVDNCTGQIVNKVLELDGAVLITADHGNADLLVDPETGAPYTAHTVNPVPFILITNDMEDAKLRTDGKLADLTPTMLDLLGLEKPAEMDGETLIIK</sequence>
<dbReference type="AlphaFoldDB" id="A0A510JBX9"/>
<feature type="binding site" evidence="10 12">
    <location>
        <begin position="154"/>
        <end position="155"/>
    </location>
    <ligand>
        <name>substrate</name>
    </ligand>
</feature>
<evidence type="ECO:0000313" key="17">
    <source>
        <dbReference type="Proteomes" id="UP000321606"/>
    </source>
</evidence>
<feature type="binding site" evidence="10 12">
    <location>
        <position position="186"/>
    </location>
    <ligand>
        <name>substrate</name>
    </ligand>
</feature>
<feature type="active site" description="Phosphoserine intermediate" evidence="10 11">
    <location>
        <position position="63"/>
    </location>
</feature>
<dbReference type="PANTHER" id="PTHR31637">
    <property type="entry name" value="2,3-BISPHOSPHOGLYCERATE-INDEPENDENT PHOSPHOGLYCERATE MUTASE"/>
    <property type="match status" value="1"/>
</dbReference>
<feature type="binding site" evidence="10 13">
    <location>
        <position position="443"/>
    </location>
    <ligand>
        <name>Mn(2+)</name>
        <dbReference type="ChEBI" id="CHEBI:29035"/>
        <label>2</label>
    </ligand>
</feature>
<dbReference type="HAMAP" id="MF_01038">
    <property type="entry name" value="GpmI"/>
    <property type="match status" value="1"/>
</dbReference>
<gene>
    <name evidence="10" type="primary">gpmI</name>
    <name evidence="16" type="ORF">JCM16774_1774</name>
</gene>
<dbReference type="KEGG" id="lgo:JCM16774_1774"/>
<dbReference type="CDD" id="cd16010">
    <property type="entry name" value="iPGM"/>
    <property type="match status" value="1"/>
</dbReference>
<dbReference type="Proteomes" id="UP000321606">
    <property type="component" value="Chromosome"/>
</dbReference>
<dbReference type="GO" id="GO:0006096">
    <property type="term" value="P:glycolytic process"/>
    <property type="evidence" value="ECO:0007669"/>
    <property type="project" value="UniProtKB-UniRule"/>
</dbReference>
<feature type="binding site" evidence="10 12">
    <location>
        <position position="124"/>
    </location>
    <ligand>
        <name>substrate</name>
    </ligand>
</feature>
<evidence type="ECO:0000256" key="11">
    <source>
        <dbReference type="PIRSR" id="PIRSR001492-1"/>
    </source>
</evidence>
<dbReference type="UniPathway" id="UPA00109">
    <property type="reaction ID" value="UER00186"/>
</dbReference>
<evidence type="ECO:0000256" key="13">
    <source>
        <dbReference type="PIRSR" id="PIRSR001492-3"/>
    </source>
</evidence>
<evidence type="ECO:0000256" key="9">
    <source>
        <dbReference type="ARBA" id="ARBA00071648"/>
    </source>
</evidence>
<evidence type="ECO:0000256" key="6">
    <source>
        <dbReference type="ARBA" id="ARBA00023152"/>
    </source>
</evidence>
<dbReference type="GO" id="GO:0006007">
    <property type="term" value="P:glucose catabolic process"/>
    <property type="evidence" value="ECO:0007669"/>
    <property type="project" value="InterPro"/>
</dbReference>
<dbReference type="FunFam" id="3.40.1450.10:FF:000001">
    <property type="entry name" value="2,3-bisphosphoglycerate-independent phosphoglycerate mutase"/>
    <property type="match status" value="1"/>
</dbReference>
<organism evidence="16 17">
    <name type="scientific">Pseudoleptotrichia goodfellowii</name>
    <dbReference type="NCBI Taxonomy" id="157692"/>
    <lineage>
        <taxon>Bacteria</taxon>
        <taxon>Fusobacteriati</taxon>
        <taxon>Fusobacteriota</taxon>
        <taxon>Fusobacteriia</taxon>
        <taxon>Fusobacteriales</taxon>
        <taxon>Leptotrichiaceae</taxon>
        <taxon>Pseudoleptotrichia</taxon>
    </lineage>
</organism>
<evidence type="ECO:0000256" key="1">
    <source>
        <dbReference type="ARBA" id="ARBA00000370"/>
    </source>
</evidence>
<feature type="binding site" evidence="10 12">
    <location>
        <position position="334"/>
    </location>
    <ligand>
        <name>substrate</name>
    </ligand>
</feature>
<dbReference type="EMBL" id="AP019822">
    <property type="protein sequence ID" value="BBM36828.1"/>
    <property type="molecule type" value="Genomic_DNA"/>
</dbReference>
<keyword evidence="6 10" id="KW-0324">Glycolysis</keyword>
<dbReference type="Pfam" id="PF06415">
    <property type="entry name" value="iPGM_N"/>
    <property type="match status" value="1"/>
</dbReference>
<feature type="binding site" evidence="10 13">
    <location>
        <position position="63"/>
    </location>
    <ligand>
        <name>Mn(2+)</name>
        <dbReference type="ChEBI" id="CHEBI:29035"/>
        <label>2</label>
    </ligand>
</feature>
<dbReference type="EC" id="5.4.2.12" evidence="4 10"/>
<dbReference type="InterPro" id="IPR017850">
    <property type="entry name" value="Alkaline_phosphatase_core_sf"/>
</dbReference>
<dbReference type="SUPFAM" id="SSF64158">
    <property type="entry name" value="2,3-Bisphosphoglycerate-independent phosphoglycerate mutase, substrate-binding domain"/>
    <property type="match status" value="1"/>
</dbReference>
<dbReference type="InterPro" id="IPR005995">
    <property type="entry name" value="Pgm_bpd_ind"/>
</dbReference>
<dbReference type="STRING" id="714315.GCA_000516535_01782"/>
<feature type="binding site" evidence="10 12">
    <location>
        <position position="192"/>
    </location>
    <ligand>
        <name>substrate</name>
    </ligand>
</feature>
<dbReference type="InterPro" id="IPR011258">
    <property type="entry name" value="BPG-indep_PGM_N"/>
</dbReference>
<evidence type="ECO:0000256" key="10">
    <source>
        <dbReference type="HAMAP-Rule" id="MF_01038"/>
    </source>
</evidence>
<feature type="binding site" evidence="10 12">
    <location>
        <begin position="261"/>
        <end position="264"/>
    </location>
    <ligand>
        <name>substrate</name>
    </ligand>
</feature>
<comment type="pathway">
    <text evidence="2 10">Carbohydrate degradation; glycolysis; pyruvate from D-glyceraldehyde 3-phosphate: step 3/5.</text>
</comment>
<dbReference type="InterPro" id="IPR006124">
    <property type="entry name" value="Metalloenzyme"/>
</dbReference>
<evidence type="ECO:0000256" key="5">
    <source>
        <dbReference type="ARBA" id="ARBA00022723"/>
    </source>
</evidence>
<dbReference type="NCBIfam" id="TIGR01307">
    <property type="entry name" value="pgm_bpd_ind"/>
    <property type="match status" value="1"/>
</dbReference>
<dbReference type="GO" id="GO:0030145">
    <property type="term" value="F:manganese ion binding"/>
    <property type="evidence" value="ECO:0007669"/>
    <property type="project" value="UniProtKB-UniRule"/>
</dbReference>
<reference evidence="16 17" key="1">
    <citation type="submission" date="2019-07" db="EMBL/GenBank/DDBJ databases">
        <title>Complete Genome Sequence of Leptotrichia goodfellowii Strain JCM 16774.</title>
        <authorList>
            <person name="Watanabe S."/>
            <person name="Cui L."/>
        </authorList>
    </citation>
    <scope>NUCLEOTIDE SEQUENCE [LARGE SCALE GENOMIC DNA]</scope>
    <source>
        <strain evidence="16 17">JCM16774</strain>
    </source>
</reference>
<evidence type="ECO:0000256" key="3">
    <source>
        <dbReference type="ARBA" id="ARBA00008819"/>
    </source>
</evidence>
<comment type="function">
    <text evidence="10">Catalyzes the interconversion of 2-phosphoglycerate and 3-phosphoglycerate.</text>
</comment>
<keyword evidence="5 10" id="KW-0479">Metal-binding</keyword>
<dbReference type="Gene3D" id="3.40.720.10">
    <property type="entry name" value="Alkaline Phosphatase, subunit A"/>
    <property type="match status" value="1"/>
</dbReference>
<evidence type="ECO:0000259" key="15">
    <source>
        <dbReference type="Pfam" id="PF06415"/>
    </source>
</evidence>
<dbReference type="RefSeq" id="WP_026738021.1">
    <property type="nucleotide sequence ID" value="NZ_AP019822.1"/>
</dbReference>
<evidence type="ECO:0000256" key="7">
    <source>
        <dbReference type="ARBA" id="ARBA00023211"/>
    </source>
</evidence>
<comment type="catalytic activity">
    <reaction evidence="1 10">
        <text>(2R)-2-phosphoglycerate = (2R)-3-phosphoglycerate</text>
        <dbReference type="Rhea" id="RHEA:15901"/>
        <dbReference type="ChEBI" id="CHEBI:58272"/>
        <dbReference type="ChEBI" id="CHEBI:58289"/>
        <dbReference type="EC" id="5.4.2.12"/>
    </reaction>
</comment>